<comment type="caution">
    <text evidence="2">The sequence shown here is derived from an EMBL/GenBank/DDBJ whole genome shotgun (WGS) entry which is preliminary data.</text>
</comment>
<dbReference type="Proteomes" id="UP000626109">
    <property type="component" value="Unassembled WGS sequence"/>
</dbReference>
<name>A0A813HEI9_POLGL</name>
<organism evidence="2 3">
    <name type="scientific">Polarella glacialis</name>
    <name type="common">Dinoflagellate</name>
    <dbReference type="NCBI Taxonomy" id="89957"/>
    <lineage>
        <taxon>Eukaryota</taxon>
        <taxon>Sar</taxon>
        <taxon>Alveolata</taxon>
        <taxon>Dinophyceae</taxon>
        <taxon>Suessiales</taxon>
        <taxon>Suessiaceae</taxon>
        <taxon>Polarella</taxon>
    </lineage>
</organism>
<proteinExistence type="predicted"/>
<evidence type="ECO:0000313" key="3">
    <source>
        <dbReference type="Proteomes" id="UP000626109"/>
    </source>
</evidence>
<sequence length="300" mass="33820">AVALWMLEVGLEDCLIGELAQTLGEVPDELRYQLEQSHRFTVDDDGVVRRTLVQRILDVMQSDIETMQELMEKLGPEVEEGDMRYAVKQSLGELVIKNANGIDLIERVDPEEDQRARSETEKKQRAKEKEDKKKELIKRQRKKGASMGDDDLSSSSSGEENEEGPGSIADKKALAFRRVQVQRKIEDFLKAYTKGVNLIKINAKGKRYSRRVYVDTHRRALVVQGASGPKFFPFASMKEVDLETRTTKEGRVETLVICAIEKGGRIVKELTLAFPDQAKANAFVNCVTLFSLALRKSAKS</sequence>
<dbReference type="AlphaFoldDB" id="A0A813HEI9"/>
<dbReference type="EMBL" id="CAJNNW010001223">
    <property type="protein sequence ID" value="CAE8636106.1"/>
    <property type="molecule type" value="Genomic_DNA"/>
</dbReference>
<evidence type="ECO:0000313" key="2">
    <source>
        <dbReference type="EMBL" id="CAE8636106.1"/>
    </source>
</evidence>
<accession>A0A813HEI9</accession>
<gene>
    <name evidence="2" type="ORF">PGLA2088_LOCUS1566</name>
</gene>
<evidence type="ECO:0000256" key="1">
    <source>
        <dbReference type="SAM" id="MobiDB-lite"/>
    </source>
</evidence>
<feature type="region of interest" description="Disordered" evidence="1">
    <location>
        <begin position="109"/>
        <end position="166"/>
    </location>
</feature>
<feature type="non-terminal residue" evidence="2">
    <location>
        <position position="300"/>
    </location>
</feature>
<protein>
    <submittedName>
        <fullName evidence="2">Uncharacterized protein</fullName>
    </submittedName>
</protein>
<reference evidence="2" key="1">
    <citation type="submission" date="2021-02" db="EMBL/GenBank/DDBJ databases">
        <authorList>
            <person name="Dougan E. K."/>
            <person name="Rhodes N."/>
            <person name="Thang M."/>
            <person name="Chan C."/>
        </authorList>
    </citation>
    <scope>NUCLEOTIDE SEQUENCE</scope>
</reference>
<feature type="compositionally biased region" description="Basic and acidic residues" evidence="1">
    <location>
        <begin position="109"/>
        <end position="138"/>
    </location>
</feature>